<evidence type="ECO:0000259" key="1">
    <source>
        <dbReference type="Pfam" id="PF01425"/>
    </source>
</evidence>
<proteinExistence type="predicted"/>
<name>A0A8H3FRR5_9LECA</name>
<reference evidence="2" key="1">
    <citation type="submission" date="2021-03" db="EMBL/GenBank/DDBJ databases">
        <authorList>
            <person name="Tagirdzhanova G."/>
        </authorList>
    </citation>
    <scope>NUCLEOTIDE SEQUENCE</scope>
</reference>
<dbReference type="InterPro" id="IPR036928">
    <property type="entry name" value="AS_sf"/>
</dbReference>
<dbReference type="Proteomes" id="UP000664203">
    <property type="component" value="Unassembled WGS sequence"/>
</dbReference>
<dbReference type="Pfam" id="PF01425">
    <property type="entry name" value="Amidase"/>
    <property type="match status" value="1"/>
</dbReference>
<dbReference type="Gene3D" id="3.90.1300.10">
    <property type="entry name" value="Amidase signature (AS) domain"/>
    <property type="match status" value="1"/>
</dbReference>
<evidence type="ECO:0000313" key="2">
    <source>
        <dbReference type="EMBL" id="CAF9929566.1"/>
    </source>
</evidence>
<dbReference type="EMBL" id="CAJPDR010000270">
    <property type="protein sequence ID" value="CAF9929566.1"/>
    <property type="molecule type" value="Genomic_DNA"/>
</dbReference>
<gene>
    <name evidence="2" type="ORF">ALECFALPRED_004403</name>
</gene>
<protein>
    <recommendedName>
        <fullName evidence="1">Amidase domain-containing protein</fullName>
    </recommendedName>
</protein>
<evidence type="ECO:0000313" key="3">
    <source>
        <dbReference type="Proteomes" id="UP000664203"/>
    </source>
</evidence>
<dbReference type="PANTHER" id="PTHR46310:SF7">
    <property type="entry name" value="AMIDASE 1"/>
    <property type="match status" value="1"/>
</dbReference>
<dbReference type="OrthoDB" id="5423360at2759"/>
<keyword evidence="3" id="KW-1185">Reference proteome</keyword>
<dbReference type="SUPFAM" id="SSF75304">
    <property type="entry name" value="Amidase signature (AS) enzymes"/>
    <property type="match status" value="1"/>
</dbReference>
<accession>A0A8H3FRR5</accession>
<dbReference type="InterPro" id="IPR023631">
    <property type="entry name" value="Amidase_dom"/>
</dbReference>
<comment type="caution">
    <text evidence="2">The sequence shown here is derived from an EMBL/GenBank/DDBJ whole genome shotgun (WGS) entry which is preliminary data.</text>
</comment>
<dbReference type="PANTHER" id="PTHR46310">
    <property type="entry name" value="AMIDASE 1"/>
    <property type="match status" value="1"/>
</dbReference>
<dbReference type="AlphaFoldDB" id="A0A8H3FRR5"/>
<sequence length="205" mass="22280">MQQEARDMVQQRNAWKVFLAQEGPEQDIAQGPHLYYNKTVWQILPVHSDIAGSFVTALAPRDQAQPNFRTLVLLGTHYQTLGIAVPARAPRMNLWPLRGLRFAVKDAYRLRGLKTSLSTIVQTMVAAGAHVVAMTKLSSMIGKEEPTEATEYHVPFDPRGDGYQSPAGSSGGNAAAVATYGWLDFAIGTDTIGSAQRPALGNGIF</sequence>
<feature type="domain" description="Amidase" evidence="1">
    <location>
        <begin position="96"/>
        <end position="204"/>
    </location>
</feature>
<organism evidence="2 3">
    <name type="scientific">Alectoria fallacina</name>
    <dbReference type="NCBI Taxonomy" id="1903189"/>
    <lineage>
        <taxon>Eukaryota</taxon>
        <taxon>Fungi</taxon>
        <taxon>Dikarya</taxon>
        <taxon>Ascomycota</taxon>
        <taxon>Pezizomycotina</taxon>
        <taxon>Lecanoromycetes</taxon>
        <taxon>OSLEUM clade</taxon>
        <taxon>Lecanoromycetidae</taxon>
        <taxon>Lecanorales</taxon>
        <taxon>Lecanorineae</taxon>
        <taxon>Parmeliaceae</taxon>
        <taxon>Alectoria</taxon>
    </lineage>
</organism>